<keyword evidence="1" id="KW-1133">Transmembrane helix</keyword>
<evidence type="ECO:0000313" key="3">
    <source>
        <dbReference type="Proteomes" id="UP000278804"/>
    </source>
</evidence>
<protein>
    <submittedName>
        <fullName evidence="2">Uncharacterized protein</fullName>
    </submittedName>
</protein>
<dbReference type="KEGG" id="eri:EEI45_04025"/>
<keyword evidence="1" id="KW-0472">Membrane</keyword>
<sequence>MSHHQQNQNDHSETLSAHVKTQTFLPSESNKNRTRCVIILLILGFISVGGYFLWDHIYRITKIDPFANVSVRFQGDEEGASGYIDINKKLIESDPQLNRVHKAIKYSLEPNENLKIGDRVVLKARVPESTQRFMDSNKLVFTATEKVFTVQEIHNEVVFDPFDGFKLRFSGTNGEGIAELDTSGVTLADDTMKELFSMLEYAIVNPSELSIGDSVTVTVKPSTAGKTFMLEHQIMLAQTSMAFDVDALAVVPKNIEHINNLDVLRSDAKKRVEETVNADAQEVYVCYGILPKNITNARDRDSQQSYVNGTLMFVYQYEHKHKAYAIASGYTNLMLEGDQIDESMLMPMQPVSNQQSLENVLLELQDNNLTCSPTS</sequence>
<organism evidence="2 3">
    <name type="scientific">Erysipelothrix piscisicarius</name>
    <dbReference type="NCBI Taxonomy" id="2485784"/>
    <lineage>
        <taxon>Bacteria</taxon>
        <taxon>Bacillati</taxon>
        <taxon>Bacillota</taxon>
        <taxon>Erysipelotrichia</taxon>
        <taxon>Erysipelotrichales</taxon>
        <taxon>Erysipelotrichaceae</taxon>
        <taxon>Erysipelothrix</taxon>
    </lineage>
</organism>
<evidence type="ECO:0000313" key="2">
    <source>
        <dbReference type="EMBL" id="AZK44039.1"/>
    </source>
</evidence>
<accession>A0A3S8RMH1</accession>
<dbReference type="EMBL" id="CP034234">
    <property type="protein sequence ID" value="AZK44039.1"/>
    <property type="molecule type" value="Genomic_DNA"/>
</dbReference>
<reference evidence="2 3" key="1">
    <citation type="journal article" date="2020" name="Int. J. Syst. Evol. Microbiol.">
        <title>Description of Erysipelothrix piscisicarius sp. nov., an emergent fish pathogen, and assessment of virulence using a tiger barb (Puntigrus tetrazona) infection model.</title>
        <authorList>
            <person name="Pomaranski E.K."/>
            <person name="Griffin M.J."/>
            <person name="Camus A.C."/>
            <person name="Armwood A.R."/>
            <person name="Shelley J."/>
            <person name="Waldbieser G.C."/>
            <person name="LaFrentz B.R."/>
            <person name="Garcia J.C."/>
            <person name="Yanong R."/>
            <person name="Soto E."/>
        </authorList>
    </citation>
    <scope>NUCLEOTIDE SEQUENCE [LARGE SCALE GENOMIC DNA]</scope>
    <source>
        <strain evidence="2 3">15TAL0474</strain>
    </source>
</reference>
<feature type="transmembrane region" description="Helical" evidence="1">
    <location>
        <begin position="36"/>
        <end position="54"/>
    </location>
</feature>
<dbReference type="Proteomes" id="UP000278804">
    <property type="component" value="Chromosome"/>
</dbReference>
<keyword evidence="1" id="KW-0812">Transmembrane</keyword>
<gene>
    <name evidence="2" type="ORF">EEI45_04025</name>
</gene>
<evidence type="ECO:0000256" key="1">
    <source>
        <dbReference type="SAM" id="Phobius"/>
    </source>
</evidence>
<dbReference type="AlphaFoldDB" id="A0A3S8RMH1"/>
<name>A0A3S8RMH1_9FIRM</name>
<proteinExistence type="predicted"/>
<dbReference type="RefSeq" id="WP_125164238.1">
    <property type="nucleotide sequence ID" value="NZ_CP034234.1"/>
</dbReference>
<keyword evidence="3" id="KW-1185">Reference proteome</keyword>